<sequence length="363" mass="37619">MAPMVWASFGPAAPPSPPLFPRIMAVDACSHSLGLFGRDARCSDVARHYAAVRCCTREGECAGSVCHSNSTGGVRPLRLPTKADDGYATYDEAALECEAHGWRLCSARELARCCSSSCGYDERLVWTRSACAPPPPPEPALPPAYADRPSPPSPAPFSALSLHPPPLLSHTMAVDACSSTHGLFGLEAQCSDVARHYAAVRCCTRAGKCAGSVCHSNATGDVRPLRLPLKADDGYATYDEAALECEAHGWRLCSVSEVARCCSSSCGYDDRLVWTRTATLSARACGATVAARSVRGPPPAASSSPVASFCPTTATTAATTHAAPAIPTTAATYATTHAASAASPTTPDATPDATTTTRATTAS</sequence>
<proteinExistence type="predicted"/>
<reference evidence="2 3" key="1">
    <citation type="journal article" date="2024" name="Science">
        <title>Giant polyketide synthase enzymes in the biosynthesis of giant marine polyether toxins.</title>
        <authorList>
            <person name="Fallon T.R."/>
            <person name="Shende V.V."/>
            <person name="Wierzbicki I.H."/>
            <person name="Pendleton A.L."/>
            <person name="Watervoot N.F."/>
            <person name="Auber R.P."/>
            <person name="Gonzalez D.J."/>
            <person name="Wisecaver J.H."/>
            <person name="Moore B.S."/>
        </authorList>
    </citation>
    <scope>NUCLEOTIDE SEQUENCE [LARGE SCALE GENOMIC DNA]</scope>
    <source>
        <strain evidence="2 3">12B1</strain>
    </source>
</reference>
<accession>A0AB34IC69</accession>
<feature type="region of interest" description="Disordered" evidence="1">
    <location>
        <begin position="138"/>
        <end position="158"/>
    </location>
</feature>
<evidence type="ECO:0000256" key="1">
    <source>
        <dbReference type="SAM" id="MobiDB-lite"/>
    </source>
</evidence>
<organism evidence="2 3">
    <name type="scientific">Prymnesium parvum</name>
    <name type="common">Toxic golden alga</name>
    <dbReference type="NCBI Taxonomy" id="97485"/>
    <lineage>
        <taxon>Eukaryota</taxon>
        <taxon>Haptista</taxon>
        <taxon>Haptophyta</taxon>
        <taxon>Prymnesiophyceae</taxon>
        <taxon>Prymnesiales</taxon>
        <taxon>Prymnesiaceae</taxon>
        <taxon>Prymnesium</taxon>
    </lineage>
</organism>
<dbReference type="EMBL" id="JBGBPQ010000032">
    <property type="protein sequence ID" value="KAL1495519.1"/>
    <property type="molecule type" value="Genomic_DNA"/>
</dbReference>
<evidence type="ECO:0000313" key="2">
    <source>
        <dbReference type="EMBL" id="KAL1495519.1"/>
    </source>
</evidence>
<name>A0AB34IC69_PRYPA</name>
<protein>
    <recommendedName>
        <fullName evidence="4">SRCR domain-containing protein</fullName>
    </recommendedName>
</protein>
<comment type="caution">
    <text evidence="2">The sequence shown here is derived from an EMBL/GenBank/DDBJ whole genome shotgun (WGS) entry which is preliminary data.</text>
</comment>
<evidence type="ECO:0000313" key="3">
    <source>
        <dbReference type="Proteomes" id="UP001515480"/>
    </source>
</evidence>
<gene>
    <name evidence="2" type="ORF">AB1Y20_016883</name>
</gene>
<dbReference type="AlphaFoldDB" id="A0AB34IC69"/>
<feature type="region of interest" description="Disordered" evidence="1">
    <location>
        <begin position="337"/>
        <end position="363"/>
    </location>
</feature>
<evidence type="ECO:0008006" key="4">
    <source>
        <dbReference type="Google" id="ProtNLM"/>
    </source>
</evidence>
<dbReference type="Proteomes" id="UP001515480">
    <property type="component" value="Unassembled WGS sequence"/>
</dbReference>
<keyword evidence="3" id="KW-1185">Reference proteome</keyword>